<comment type="caution">
    <text evidence="1">The sequence shown here is derived from an EMBL/GenBank/DDBJ whole genome shotgun (WGS) entry which is preliminary data.</text>
</comment>
<organism evidence="1 2">
    <name type="scientific">Corallococcus praedator</name>
    <dbReference type="NCBI Taxonomy" id="2316724"/>
    <lineage>
        <taxon>Bacteria</taxon>
        <taxon>Pseudomonadati</taxon>
        <taxon>Myxococcota</taxon>
        <taxon>Myxococcia</taxon>
        <taxon>Myxococcales</taxon>
        <taxon>Cystobacterineae</taxon>
        <taxon>Myxococcaceae</taxon>
        <taxon>Corallococcus</taxon>
    </lineage>
</organism>
<evidence type="ECO:0000313" key="2">
    <source>
        <dbReference type="Proteomes" id="UP000278907"/>
    </source>
</evidence>
<protein>
    <submittedName>
        <fullName evidence="1">Uncharacterized protein</fullName>
    </submittedName>
</protein>
<keyword evidence="2" id="KW-1185">Reference proteome</keyword>
<dbReference type="Proteomes" id="UP000278907">
    <property type="component" value="Unassembled WGS sequence"/>
</dbReference>
<dbReference type="Pfam" id="PF09535">
    <property type="entry name" value="Gmx_para_CXXCG"/>
    <property type="match status" value="1"/>
</dbReference>
<reference evidence="1 2" key="1">
    <citation type="submission" date="2018-09" db="EMBL/GenBank/DDBJ databases">
        <authorList>
            <person name="Livingstone P.G."/>
            <person name="Whitworth D.E."/>
        </authorList>
    </citation>
    <scope>NUCLEOTIDE SEQUENCE [LARGE SCALE GENOMIC DNA]</scope>
    <source>
        <strain evidence="1 2">CA031B</strain>
    </source>
</reference>
<sequence length="259" mass="29017">MSSTSWGPLFPTTGFDKPQEEYVKFFQLLPEEGPRFTGFLNGVHQWGLPGGLCPVCEASPGGLGEAYPSVDLSGWSLRHELAEARQVPLEEYERLRDLLRPHTPPGALLLPDSEFGLLRAKATGRWGALHLPYAWLLVIQRQALERLREEAGIELITSKMDLHFRERTPPELLEVELHPFGRLHDSCFLDGRERPCERCGRQGDILPDSPILDGGTLPVGQDLFRLADFTTLIIATERFVEAVKRLGLEGVVFKEVPVT</sequence>
<dbReference type="NCBIfam" id="TIGR02264">
    <property type="entry name" value="gmx_para_CXXCG"/>
    <property type="match status" value="1"/>
</dbReference>
<accession>A0ABX9Q539</accession>
<dbReference type="InterPro" id="IPR011750">
    <property type="entry name" value="Gmx_para_CXXCG"/>
</dbReference>
<gene>
    <name evidence="1" type="ORF">D7Y13_39020</name>
</gene>
<name>A0ABX9Q539_9BACT</name>
<evidence type="ECO:0000313" key="1">
    <source>
        <dbReference type="EMBL" id="RKH91184.1"/>
    </source>
</evidence>
<proteinExistence type="predicted"/>
<dbReference type="EMBL" id="RAWI01000575">
    <property type="protein sequence ID" value="RKH91184.1"/>
    <property type="molecule type" value="Genomic_DNA"/>
</dbReference>